<comment type="caution">
    <text evidence="3">The sequence shown here is derived from an EMBL/GenBank/DDBJ whole genome shotgun (WGS) entry which is preliminary data.</text>
</comment>
<feature type="transmembrane region" description="Helical" evidence="2">
    <location>
        <begin position="64"/>
        <end position="84"/>
    </location>
</feature>
<reference evidence="3 4" key="1">
    <citation type="submission" date="2019-03" db="EMBL/GenBank/DDBJ databases">
        <title>Genomic Encyclopedia of Type Strains, Phase IV (KMG-IV): sequencing the most valuable type-strain genomes for metagenomic binning, comparative biology and taxonomic classification.</title>
        <authorList>
            <person name="Goeker M."/>
        </authorList>
    </citation>
    <scope>NUCLEOTIDE SEQUENCE [LARGE SCALE GENOMIC DNA]</scope>
    <source>
        <strain evidence="3 4">DSM 102940</strain>
    </source>
</reference>
<protein>
    <submittedName>
        <fullName evidence="3">YggT family protein</fullName>
    </submittedName>
</protein>
<dbReference type="OrthoDB" id="283553at2"/>
<sequence length="87" mass="10042">MWIMKVSVAYFFKVLDFLIIARILLSWLNPNFDATIPKLIYQLTEPILAPFRNLLFRFGLARGMIDFSPILAVLVLDFVGQAIVRLL</sequence>
<evidence type="ECO:0000256" key="1">
    <source>
        <dbReference type="ARBA" id="ARBA00010894"/>
    </source>
</evidence>
<dbReference type="AlphaFoldDB" id="A0A4R2L0C7"/>
<feature type="transmembrane region" description="Helical" evidence="2">
    <location>
        <begin position="7"/>
        <end position="28"/>
    </location>
</feature>
<name>A0A4R2L0C7_9FIRM</name>
<dbReference type="EMBL" id="SLWV01000003">
    <property type="protein sequence ID" value="TCO78962.1"/>
    <property type="molecule type" value="Genomic_DNA"/>
</dbReference>
<evidence type="ECO:0000256" key="2">
    <source>
        <dbReference type="SAM" id="Phobius"/>
    </source>
</evidence>
<dbReference type="Pfam" id="PF02325">
    <property type="entry name" value="CCB3_YggT"/>
    <property type="match status" value="1"/>
</dbReference>
<keyword evidence="2" id="KW-0472">Membrane</keyword>
<organism evidence="3 4">
    <name type="scientific">Marinisporobacter balticus</name>
    <dbReference type="NCBI Taxonomy" id="2018667"/>
    <lineage>
        <taxon>Bacteria</taxon>
        <taxon>Bacillati</taxon>
        <taxon>Bacillota</taxon>
        <taxon>Clostridia</taxon>
        <taxon>Peptostreptococcales</taxon>
        <taxon>Thermotaleaceae</taxon>
        <taxon>Marinisporobacter</taxon>
    </lineage>
</organism>
<evidence type="ECO:0000313" key="3">
    <source>
        <dbReference type="EMBL" id="TCO78962.1"/>
    </source>
</evidence>
<dbReference type="PANTHER" id="PTHR33219:SF14">
    <property type="entry name" value="PROTEIN COFACTOR ASSEMBLY OF COMPLEX C SUBUNIT B CCB3, CHLOROPLASTIC-RELATED"/>
    <property type="match status" value="1"/>
</dbReference>
<accession>A0A4R2L0C7</accession>
<dbReference type="PANTHER" id="PTHR33219">
    <property type="entry name" value="YLMG HOMOLOG PROTEIN 2, CHLOROPLASTIC"/>
    <property type="match status" value="1"/>
</dbReference>
<evidence type="ECO:0000313" key="4">
    <source>
        <dbReference type="Proteomes" id="UP000294919"/>
    </source>
</evidence>
<dbReference type="InterPro" id="IPR003425">
    <property type="entry name" value="CCB3/YggT"/>
</dbReference>
<keyword evidence="4" id="KW-1185">Reference proteome</keyword>
<comment type="similarity">
    <text evidence="1">Belongs to the YggT family.</text>
</comment>
<keyword evidence="2" id="KW-0812">Transmembrane</keyword>
<proteinExistence type="inferred from homology"/>
<dbReference type="GO" id="GO:0016020">
    <property type="term" value="C:membrane"/>
    <property type="evidence" value="ECO:0007669"/>
    <property type="project" value="InterPro"/>
</dbReference>
<dbReference type="RefSeq" id="WP_132242565.1">
    <property type="nucleotide sequence ID" value="NZ_SLWV01000003.1"/>
</dbReference>
<keyword evidence="2" id="KW-1133">Transmembrane helix</keyword>
<gene>
    <name evidence="3" type="ORF">EV214_10312</name>
</gene>
<dbReference type="Proteomes" id="UP000294919">
    <property type="component" value="Unassembled WGS sequence"/>
</dbReference>